<accession>A0A8J6Y5E3</accession>
<feature type="transmembrane region" description="Helical" evidence="10">
    <location>
        <begin position="172"/>
        <end position="191"/>
    </location>
</feature>
<proteinExistence type="predicted"/>
<comment type="subcellular location">
    <subcellularLocation>
        <location evidence="1">Cell membrane</location>
        <topology evidence="1">Multi-pass membrane protein</topology>
    </subcellularLocation>
</comment>
<dbReference type="PIRSF" id="PIRSF006603">
    <property type="entry name" value="DinF"/>
    <property type="match status" value="1"/>
</dbReference>
<evidence type="ECO:0000313" key="11">
    <source>
        <dbReference type="EMBL" id="MBD3869874.1"/>
    </source>
</evidence>
<dbReference type="GO" id="GO:0005886">
    <property type="term" value="C:plasma membrane"/>
    <property type="evidence" value="ECO:0007669"/>
    <property type="project" value="UniProtKB-SubCell"/>
</dbReference>
<dbReference type="Proteomes" id="UP000598633">
    <property type="component" value="Unassembled WGS sequence"/>
</dbReference>
<dbReference type="EMBL" id="JACXWA010000010">
    <property type="protein sequence ID" value="MBD3869874.1"/>
    <property type="molecule type" value="Genomic_DNA"/>
</dbReference>
<feature type="transmembrane region" description="Helical" evidence="10">
    <location>
        <begin position="105"/>
        <end position="127"/>
    </location>
</feature>
<feature type="transmembrane region" description="Helical" evidence="10">
    <location>
        <begin position="20"/>
        <end position="40"/>
    </location>
</feature>
<feature type="transmembrane region" description="Helical" evidence="10">
    <location>
        <begin position="289"/>
        <end position="309"/>
    </location>
</feature>
<evidence type="ECO:0000256" key="2">
    <source>
        <dbReference type="ARBA" id="ARBA00022448"/>
    </source>
</evidence>
<keyword evidence="3" id="KW-0050">Antiport</keyword>
<feature type="transmembrane region" description="Helical" evidence="10">
    <location>
        <begin position="139"/>
        <end position="160"/>
    </location>
</feature>
<evidence type="ECO:0000256" key="4">
    <source>
        <dbReference type="ARBA" id="ARBA00022475"/>
    </source>
</evidence>
<organism evidence="11 12">
    <name type="scientific">Candidatus Sulfomarinibacter kjeldsenii</name>
    <dbReference type="NCBI Taxonomy" id="2885994"/>
    <lineage>
        <taxon>Bacteria</taxon>
        <taxon>Pseudomonadati</taxon>
        <taxon>Acidobacteriota</taxon>
        <taxon>Thermoanaerobaculia</taxon>
        <taxon>Thermoanaerobaculales</taxon>
        <taxon>Candidatus Sulfomarinibacteraceae</taxon>
        <taxon>Candidatus Sulfomarinibacter</taxon>
    </lineage>
</organism>
<feature type="transmembrane region" description="Helical" evidence="10">
    <location>
        <begin position="419"/>
        <end position="442"/>
    </location>
</feature>
<evidence type="ECO:0000313" key="12">
    <source>
        <dbReference type="Proteomes" id="UP000598633"/>
    </source>
</evidence>
<dbReference type="Pfam" id="PF01554">
    <property type="entry name" value="MatE"/>
    <property type="match status" value="2"/>
</dbReference>
<comment type="caution">
    <text evidence="11">The sequence shown here is derived from an EMBL/GenBank/DDBJ whole genome shotgun (WGS) entry which is preliminary data.</text>
</comment>
<dbReference type="InterPro" id="IPR050222">
    <property type="entry name" value="MATE_MdtK"/>
</dbReference>
<evidence type="ECO:0000256" key="3">
    <source>
        <dbReference type="ARBA" id="ARBA00022449"/>
    </source>
</evidence>
<reference evidence="11 12" key="1">
    <citation type="submission" date="2020-08" db="EMBL/GenBank/DDBJ databases">
        <title>Acidobacteriota in marine sediments use diverse sulfur dissimilation pathways.</title>
        <authorList>
            <person name="Wasmund K."/>
        </authorList>
    </citation>
    <scope>NUCLEOTIDE SEQUENCE [LARGE SCALE GENOMIC DNA]</scope>
    <source>
        <strain evidence="11">MAG AM3-A</strain>
    </source>
</reference>
<keyword evidence="8 10" id="KW-0472">Membrane</keyword>
<dbReference type="PANTHER" id="PTHR43298">
    <property type="entry name" value="MULTIDRUG RESISTANCE PROTEIN NORM-RELATED"/>
    <property type="match status" value="1"/>
</dbReference>
<dbReference type="NCBIfam" id="TIGR00797">
    <property type="entry name" value="matE"/>
    <property type="match status" value="1"/>
</dbReference>
<evidence type="ECO:0000256" key="9">
    <source>
        <dbReference type="ARBA" id="ARBA00031636"/>
    </source>
</evidence>
<keyword evidence="2" id="KW-0813">Transport</keyword>
<feature type="transmembrane region" description="Helical" evidence="10">
    <location>
        <begin position="247"/>
        <end position="269"/>
    </location>
</feature>
<gene>
    <name evidence="11" type="ORF">IFJ97_00775</name>
</gene>
<feature type="transmembrane region" description="Helical" evidence="10">
    <location>
        <begin position="197"/>
        <end position="226"/>
    </location>
</feature>
<protein>
    <recommendedName>
        <fullName evidence="9">Multidrug-efflux transporter</fullName>
    </recommendedName>
</protein>
<dbReference type="AlphaFoldDB" id="A0A8J6Y5E3"/>
<evidence type="ECO:0000256" key="1">
    <source>
        <dbReference type="ARBA" id="ARBA00004651"/>
    </source>
</evidence>
<evidence type="ECO:0000256" key="5">
    <source>
        <dbReference type="ARBA" id="ARBA00022692"/>
    </source>
</evidence>
<feature type="transmembrane region" description="Helical" evidence="10">
    <location>
        <begin position="321"/>
        <end position="342"/>
    </location>
</feature>
<dbReference type="GO" id="GO:0015297">
    <property type="term" value="F:antiporter activity"/>
    <property type="evidence" value="ECO:0007669"/>
    <property type="project" value="UniProtKB-KW"/>
</dbReference>
<keyword evidence="4" id="KW-1003">Cell membrane</keyword>
<evidence type="ECO:0000256" key="7">
    <source>
        <dbReference type="ARBA" id="ARBA00023065"/>
    </source>
</evidence>
<evidence type="ECO:0000256" key="6">
    <source>
        <dbReference type="ARBA" id="ARBA00022989"/>
    </source>
</evidence>
<keyword evidence="6 10" id="KW-1133">Transmembrane helix</keyword>
<dbReference type="GO" id="GO:0006811">
    <property type="term" value="P:monoatomic ion transport"/>
    <property type="evidence" value="ECO:0007669"/>
    <property type="project" value="UniProtKB-KW"/>
</dbReference>
<feature type="transmembrane region" description="Helical" evidence="10">
    <location>
        <begin position="362"/>
        <end position="384"/>
    </location>
</feature>
<evidence type="ECO:0000256" key="8">
    <source>
        <dbReference type="ARBA" id="ARBA00023136"/>
    </source>
</evidence>
<dbReference type="InterPro" id="IPR002528">
    <property type="entry name" value="MATE_fam"/>
</dbReference>
<keyword evidence="5 10" id="KW-0812">Transmembrane</keyword>
<dbReference type="GO" id="GO:0042910">
    <property type="term" value="F:xenobiotic transmembrane transporter activity"/>
    <property type="evidence" value="ECO:0007669"/>
    <property type="project" value="InterPro"/>
</dbReference>
<name>A0A8J6Y5E3_9BACT</name>
<dbReference type="InterPro" id="IPR048279">
    <property type="entry name" value="MdtK-like"/>
</dbReference>
<feature type="transmembrane region" description="Helical" evidence="10">
    <location>
        <begin position="391"/>
        <end position="413"/>
    </location>
</feature>
<evidence type="ECO:0000256" key="10">
    <source>
        <dbReference type="SAM" id="Phobius"/>
    </source>
</evidence>
<sequence length="447" mass="46619">MNETLRYRELMVSGSIDKAILHLGAPAAMAALLQAGFLVVDTFWLGRVGPVALAAASTAGFTMWLAQTLGEGAAAGSGSVLARAIGAEDQNGAVRSAAAGQTLSVWGSAIVSAIGLLVSHATFAFMGTDALVTTEGMKYMWIIFAGIPLYFLFVWLSAAYRAVGDAQTPLRLLALAAVVNLIADPILIFGLGPVPALGVAGAALATVASWIVATARGWVLLGRLGIRPRVFAFLRPPLDETLRALKVGLPLALEGALFSLIYILLTRVITDFGTPAVAALGIGHKLEVLNYFVCAGIGAAATTLVGQNLGAGESKRAIRSAWRALYLTCLPVGAVTILLVSFPDAAIGVFSNDGRVIALGSTYVLLVGMTQLFMAFEVVMLGAFAGVQWTAWPAVIVVGLTAIRVPLAMWLVARGWGVEAVWFAIASTTVVKGLILASLFGYRYGRG</sequence>
<keyword evidence="7" id="KW-0406">Ion transport</keyword>
<dbReference type="PANTHER" id="PTHR43298:SF2">
    <property type="entry name" value="FMN_FAD EXPORTER YEEO-RELATED"/>
    <property type="match status" value="1"/>
</dbReference>